<organism evidence="3">
    <name type="scientific">uncultured Caudovirales phage</name>
    <dbReference type="NCBI Taxonomy" id="2100421"/>
    <lineage>
        <taxon>Viruses</taxon>
        <taxon>Duplodnaviria</taxon>
        <taxon>Heunggongvirae</taxon>
        <taxon>Uroviricota</taxon>
        <taxon>Caudoviricetes</taxon>
        <taxon>Peduoviridae</taxon>
        <taxon>Maltschvirus</taxon>
        <taxon>Maltschvirus maltsch</taxon>
    </lineage>
</organism>
<name>A0A6J5L4X6_9CAUD</name>
<dbReference type="PANTHER" id="PTHR34985:SF1">
    <property type="entry name" value="SLR0554 PROTEIN"/>
    <property type="match status" value="1"/>
</dbReference>
<feature type="domain" description="BT4734-like N-terminal" evidence="2">
    <location>
        <begin position="51"/>
        <end position="162"/>
    </location>
</feature>
<evidence type="ECO:0000259" key="2">
    <source>
        <dbReference type="Pfam" id="PF08800"/>
    </source>
</evidence>
<dbReference type="InterPro" id="IPR007936">
    <property type="entry name" value="VapE-like_dom"/>
</dbReference>
<dbReference type="InterPro" id="IPR014907">
    <property type="entry name" value="BT4734-like_N"/>
</dbReference>
<sequence length="734" mass="85192">MNVSIFKTINDTTGGIELNVEEVFEGIRSGYWVQHVEKVRGAKDKEEQRKLKKSVPYFTASGTFTHRKDDGLKHHSGIIAIDFDDLEDVNDAKSYLCYDRYSWFTCESISGKGLCVFVKIDPQKHRESFDFLERYYFDNYKLVIDKACKDISRPRFVTFDPSSILNESAVRLSLDNEKQFDPERIISIAENMIRNASDGERHARLLKASRLMGGYIGGGLLDEMEVEQRLKNVWNERTFDASYNYEQTIIDGLQYGQNAPITLEQYSEKIKENAEEKKKLTHIFNHARELNRAGRQWNAHDVINMGELHFINKDKIEKIFKKVFDEEKAFFGFEDKPKHVKTEIIVADKWEFRRNVVTQSTDYRVRANANASFERVNYDSVTRYVLHCGQNTSPDKIKSLLRSDFVPEYDPLKTYFLNLQKWDGKTDFIGLLAEHINTDDQEFFVSMFKKHLVRSVSQIMSLSVNRFVFVLVGEKQASGKSTFIRNLSPFKNGMYYTESKVRDDKDGQFAFAENFIYNIEELSDMKNTDVNRLKAMISQAIIKERKPYAHDVEAVARRCSFFGSTNNAQFLTDTENTRWLCFNVKSINWNYTKIDISDVWSQAFALWQDKEFNDQLTEAENEHQAGQNKNYEVSDLGKELISKYLKKCLKDDKNSVFYTIADIVALLSTETAGMVKFNDRIIGKNLIQLGFIQDRKKINGQIVRGYYGKPIKGQYLDIDEVDPVIEEISDGLPY</sequence>
<dbReference type="EMBL" id="LR796222">
    <property type="protein sequence ID" value="CAB4128383.1"/>
    <property type="molecule type" value="Genomic_DNA"/>
</dbReference>
<evidence type="ECO:0000259" key="1">
    <source>
        <dbReference type="Pfam" id="PF05272"/>
    </source>
</evidence>
<evidence type="ECO:0000313" key="3">
    <source>
        <dbReference type="EMBL" id="CAB4128383.1"/>
    </source>
</evidence>
<accession>A0A6J5L4X6</accession>
<dbReference type="Pfam" id="PF08800">
    <property type="entry name" value="BT4734-like_N"/>
    <property type="match status" value="1"/>
</dbReference>
<dbReference type="PANTHER" id="PTHR34985">
    <property type="entry name" value="SLR0554 PROTEIN"/>
    <property type="match status" value="1"/>
</dbReference>
<protein>
    <submittedName>
        <fullName evidence="3">Virulence-protein E, N-terminal</fullName>
    </submittedName>
</protein>
<proteinExistence type="predicted"/>
<gene>
    <name evidence="3" type="ORF">UFOVP105_36</name>
</gene>
<feature type="domain" description="Virulence-associated protein E-like" evidence="1">
    <location>
        <begin position="418"/>
        <end position="632"/>
    </location>
</feature>
<dbReference type="Pfam" id="PF05272">
    <property type="entry name" value="VapE-like_dom"/>
    <property type="match status" value="1"/>
</dbReference>
<reference evidence="3" key="1">
    <citation type="submission" date="2020-04" db="EMBL/GenBank/DDBJ databases">
        <authorList>
            <person name="Chiriac C."/>
            <person name="Salcher M."/>
            <person name="Ghai R."/>
            <person name="Kavagutti S V."/>
        </authorList>
    </citation>
    <scope>NUCLEOTIDE SEQUENCE</scope>
</reference>